<evidence type="ECO:0000313" key="2">
    <source>
        <dbReference type="Proteomes" id="UP001145114"/>
    </source>
</evidence>
<sequence>MFARVLLMREDASMELEFLTERICIAKVLVDILSYLYPRLPLSHPAVHDASNIIFTPSMAPVRSVNPLVRRLWANRLIDSLPASIAQRVAPPDLLSVNSEPQTRRKELVGMPGPYDFPALFGSDSDGESRLKAVLSGAARPIDDVDAVFICWELLDEISLVAGRPEITSHIKAHLGPAFITPNLLMHLESPNVVMASTTTTYLSEFIKCTYSPQLLELIFYPLLGSNLDPEPAPSQQQQARSKGDLEPGASEHVRDILIGRISHEHPQLSLATLQLFDAIVGTCDQFAVTSLVHRNFPQTLLQRSCDNGGNRSLGAYFSPSLLVFKEDNAVDEAGLVIATTVADRLIAVSPSNIADAFPEAIMAMAYSAPIHKALSSSSSSSSSTDRNGNLAMATSMANSGKSSKASADTLVFPPINDDDSDDDKGNNSKDCAEGTKFAGRVANAQTMVSSGSTAMSPLPKRRTRRLSYADAVSAGTSEGKRRQSISHGNVGGHTAGQKPSATEAEGHAPYHDGCSPGTSAVTECEMYVQERLDYQWLVYIYVNNFWAPDLALARTNRLKSTFSRAAEPIEVNSPLDRNNDLYPGSFVSALLLQVQDMLRSNMAYNLVLTNIFTKLLSFGNDALARYLLVDSKTFAATVSPPTSGTPCLVDMLASVSAEAHIKSETIPSFADYLTKQRIHGVEHAICSGVQPQAASPRMSFSSGGASRPQVSVNTQEPRSRSNTSSGSSLSRDAILQSSDALGGSEFTDLTSQLSSPPRRQRRSSVVHPIKRFINAYLVLDEFCKELAGAALAYYSVAVDIWFDHGHMKAGRVANIRLGSSAGSSVAAPTGSGADFASTPPQTPVVHATQHDDSSDGDDEGLLRQAAKILGEPILELKMGLTEMASQEARDASGDGGADDKDGVNSANRDRMDAGKDTARQSRKSRRKSRRSGVFLGKKAN</sequence>
<name>A0ACC1HEJ3_9FUNG</name>
<protein>
    <submittedName>
        <fullName evidence="1">Uncharacterized protein</fullName>
    </submittedName>
</protein>
<proteinExistence type="predicted"/>
<accession>A0ACC1HEJ3</accession>
<evidence type="ECO:0000313" key="1">
    <source>
        <dbReference type="EMBL" id="KAJ1674612.1"/>
    </source>
</evidence>
<organism evidence="1 2">
    <name type="scientific">Spiromyces aspiralis</name>
    <dbReference type="NCBI Taxonomy" id="68401"/>
    <lineage>
        <taxon>Eukaryota</taxon>
        <taxon>Fungi</taxon>
        <taxon>Fungi incertae sedis</taxon>
        <taxon>Zoopagomycota</taxon>
        <taxon>Kickxellomycotina</taxon>
        <taxon>Kickxellomycetes</taxon>
        <taxon>Kickxellales</taxon>
        <taxon>Kickxellaceae</taxon>
        <taxon>Spiromyces</taxon>
    </lineage>
</organism>
<dbReference type="Proteomes" id="UP001145114">
    <property type="component" value="Unassembled WGS sequence"/>
</dbReference>
<keyword evidence="2" id="KW-1185">Reference proteome</keyword>
<reference evidence="1" key="1">
    <citation type="submission" date="2022-06" db="EMBL/GenBank/DDBJ databases">
        <title>Phylogenomic reconstructions and comparative analyses of Kickxellomycotina fungi.</title>
        <authorList>
            <person name="Reynolds N.K."/>
            <person name="Stajich J.E."/>
            <person name="Barry K."/>
            <person name="Grigoriev I.V."/>
            <person name="Crous P."/>
            <person name="Smith M.E."/>
        </authorList>
    </citation>
    <scope>NUCLEOTIDE SEQUENCE</scope>
    <source>
        <strain evidence="1">RSA 2271</strain>
    </source>
</reference>
<gene>
    <name evidence="1" type="ORF">EV182_002920</name>
</gene>
<feature type="non-terminal residue" evidence="1">
    <location>
        <position position="941"/>
    </location>
</feature>
<comment type="caution">
    <text evidence="1">The sequence shown here is derived from an EMBL/GenBank/DDBJ whole genome shotgun (WGS) entry which is preliminary data.</text>
</comment>
<dbReference type="EMBL" id="JAMZIH010005819">
    <property type="protein sequence ID" value="KAJ1674612.1"/>
    <property type="molecule type" value="Genomic_DNA"/>
</dbReference>